<keyword evidence="3" id="KW-0677">Repeat</keyword>
<feature type="coiled-coil region" evidence="6">
    <location>
        <begin position="415"/>
        <end position="452"/>
    </location>
</feature>
<feature type="transmembrane region" description="Helical" evidence="7">
    <location>
        <begin position="385"/>
        <end position="403"/>
    </location>
</feature>
<comment type="caution">
    <text evidence="9">The sequence shown here is derived from an EMBL/GenBank/DDBJ whole genome shotgun (WGS) entry which is preliminary data.</text>
</comment>
<evidence type="ECO:0000313" key="9">
    <source>
        <dbReference type="EMBL" id="HIU39323.1"/>
    </source>
</evidence>
<proteinExistence type="inferred from homology"/>
<dbReference type="InterPro" id="IPR000792">
    <property type="entry name" value="Tscrpt_reg_LuxR_C"/>
</dbReference>
<dbReference type="InterPro" id="IPR019734">
    <property type="entry name" value="TPR_rpt"/>
</dbReference>
<dbReference type="Gene3D" id="1.25.40.10">
    <property type="entry name" value="Tetratricopeptide repeat domain"/>
    <property type="match status" value="2"/>
</dbReference>
<dbReference type="Gene3D" id="1.10.10.10">
    <property type="entry name" value="Winged helix-like DNA-binding domain superfamily/Winged helix DNA-binding domain"/>
    <property type="match status" value="1"/>
</dbReference>
<dbReference type="GO" id="GO:0006355">
    <property type="term" value="P:regulation of DNA-templated transcription"/>
    <property type="evidence" value="ECO:0007669"/>
    <property type="project" value="InterPro"/>
</dbReference>
<dbReference type="EMBL" id="DVMS01000187">
    <property type="protein sequence ID" value="HIU39323.1"/>
    <property type="molecule type" value="Genomic_DNA"/>
</dbReference>
<dbReference type="Pfam" id="PF13181">
    <property type="entry name" value="TPR_8"/>
    <property type="match status" value="1"/>
</dbReference>
<dbReference type="PROSITE" id="PS00622">
    <property type="entry name" value="HTH_LUXR_1"/>
    <property type="match status" value="1"/>
</dbReference>
<evidence type="ECO:0000256" key="2">
    <source>
        <dbReference type="ARBA" id="ARBA00022490"/>
    </source>
</evidence>
<keyword evidence="7" id="KW-0812">Transmembrane</keyword>
<comment type="subcellular location">
    <subcellularLocation>
        <location evidence="1">Cytoplasm</location>
    </subcellularLocation>
</comment>
<sequence>MRKFFTLLIIIASCQKLVAIPIAEQYQKILAETSANAASETTVQIRDIRAKADSLKALPASKDNILAAEKIVFELCSSLYKNTLYHKTINYISYCRPLLESIIPDTKQAQSIYIDILNHYGMSYGSLGLSDLSIGAFEKALKIAEKFELKEKQAVLYNNIGNIFLGKALYEQADSLFLKSVRINESGKDKKRLYINYNNLSVSAAERSNYNKALEYAFLAMHQLDTERDSGKRMLLQRNIAEIYLKNGEPSLALRNLREVIEYQESHNELRHLADSYSTMAHIFDNSADSFAIYLHHAENAAKRSNSITEIPSILLELGKYYSNKHNYETACRYFEEYAAVKDSILNMEIKIHTQGLSNVYTKEALQADRIEKLENEAAMADSRAKWTMIVSICLLALMLLAAKKMLIAQRRKYRQTAKRKLKEKLSSIEHLKEKERQNATALKEKEEALAKSENKQTVMALQALRAHEFTESLSSGIKQLLLKINVRDTDTRKALRETLSDIDRMDNDAGLKEFVKSFEEINSNFYDSLSAGYPSLTARELRMCALVRLGLSSKEIADITFREVRSVEAVRNRLRKKFALEQSENLADFLKQF</sequence>
<evidence type="ECO:0000313" key="10">
    <source>
        <dbReference type="Proteomes" id="UP000824076"/>
    </source>
</evidence>
<dbReference type="Proteomes" id="UP000824076">
    <property type="component" value="Unassembled WGS sequence"/>
</dbReference>
<dbReference type="SUPFAM" id="SSF46894">
    <property type="entry name" value="C-terminal effector domain of the bipartite response regulators"/>
    <property type="match status" value="1"/>
</dbReference>
<dbReference type="SMART" id="SM00421">
    <property type="entry name" value="HTH_LUXR"/>
    <property type="match status" value="1"/>
</dbReference>
<keyword evidence="4" id="KW-0802">TPR repeat</keyword>
<evidence type="ECO:0000256" key="5">
    <source>
        <dbReference type="ARBA" id="ARBA00038253"/>
    </source>
</evidence>
<dbReference type="GO" id="GO:0003677">
    <property type="term" value="F:DNA binding"/>
    <property type="evidence" value="ECO:0007669"/>
    <property type="project" value="InterPro"/>
</dbReference>
<accession>A0A9D1IL38</accession>
<dbReference type="SMART" id="SM00028">
    <property type="entry name" value="TPR"/>
    <property type="match status" value="4"/>
</dbReference>
<dbReference type="GO" id="GO:0005737">
    <property type="term" value="C:cytoplasm"/>
    <property type="evidence" value="ECO:0007669"/>
    <property type="project" value="UniProtKB-SubCell"/>
</dbReference>
<dbReference type="InterPro" id="IPR016032">
    <property type="entry name" value="Sig_transdc_resp-reg_C-effctor"/>
</dbReference>
<keyword evidence="6" id="KW-0175">Coiled coil</keyword>
<feature type="domain" description="HTH luxR-type" evidence="8">
    <location>
        <begin position="551"/>
        <end position="578"/>
    </location>
</feature>
<dbReference type="SUPFAM" id="SSF48452">
    <property type="entry name" value="TPR-like"/>
    <property type="match status" value="1"/>
</dbReference>
<reference evidence="9" key="1">
    <citation type="submission" date="2020-10" db="EMBL/GenBank/DDBJ databases">
        <authorList>
            <person name="Gilroy R."/>
        </authorList>
    </citation>
    <scope>NUCLEOTIDE SEQUENCE</scope>
    <source>
        <strain evidence="9">17073</strain>
    </source>
</reference>
<gene>
    <name evidence="9" type="ORF">IAD18_06635</name>
</gene>
<evidence type="ECO:0000256" key="1">
    <source>
        <dbReference type="ARBA" id="ARBA00004496"/>
    </source>
</evidence>
<evidence type="ECO:0000256" key="3">
    <source>
        <dbReference type="ARBA" id="ARBA00022737"/>
    </source>
</evidence>
<reference evidence="9" key="2">
    <citation type="journal article" date="2021" name="PeerJ">
        <title>Extensive microbial diversity within the chicken gut microbiome revealed by metagenomics and culture.</title>
        <authorList>
            <person name="Gilroy R."/>
            <person name="Ravi A."/>
            <person name="Getino M."/>
            <person name="Pursley I."/>
            <person name="Horton D.L."/>
            <person name="Alikhan N.F."/>
            <person name="Baker D."/>
            <person name="Gharbi K."/>
            <person name="Hall N."/>
            <person name="Watson M."/>
            <person name="Adriaenssens E.M."/>
            <person name="Foster-Nyarko E."/>
            <person name="Jarju S."/>
            <person name="Secka A."/>
            <person name="Antonio M."/>
            <person name="Oren A."/>
            <person name="Chaudhuri R.R."/>
            <person name="La Ragione R."/>
            <person name="Hildebrand F."/>
            <person name="Pallen M.J."/>
        </authorList>
    </citation>
    <scope>NUCLEOTIDE SEQUENCE</scope>
    <source>
        <strain evidence="9">17073</strain>
    </source>
</reference>
<keyword evidence="7" id="KW-0472">Membrane</keyword>
<evidence type="ECO:0000259" key="8">
    <source>
        <dbReference type="PROSITE" id="PS00622"/>
    </source>
</evidence>
<comment type="similarity">
    <text evidence="5">Belongs to the Rap family.</text>
</comment>
<protein>
    <recommendedName>
        <fullName evidence="8">HTH luxR-type domain-containing protein</fullName>
    </recommendedName>
</protein>
<keyword evidence="7" id="KW-1133">Transmembrane helix</keyword>
<dbReference type="AlphaFoldDB" id="A0A9D1IL38"/>
<dbReference type="InterPro" id="IPR011990">
    <property type="entry name" value="TPR-like_helical_dom_sf"/>
</dbReference>
<evidence type="ECO:0000256" key="7">
    <source>
        <dbReference type="SAM" id="Phobius"/>
    </source>
</evidence>
<organism evidence="9 10">
    <name type="scientific">Candidatus Limisoma intestinavium</name>
    <dbReference type="NCBI Taxonomy" id="2840856"/>
    <lineage>
        <taxon>Bacteria</taxon>
        <taxon>Pseudomonadati</taxon>
        <taxon>Bacteroidota</taxon>
        <taxon>Bacteroidia</taxon>
        <taxon>Bacteroidales</taxon>
        <taxon>Candidatus Limisoma</taxon>
    </lineage>
</organism>
<name>A0A9D1IL38_9BACT</name>
<evidence type="ECO:0000256" key="6">
    <source>
        <dbReference type="SAM" id="Coils"/>
    </source>
</evidence>
<dbReference type="InterPro" id="IPR051476">
    <property type="entry name" value="Bac_ResReg_Asp_Phosphatase"/>
</dbReference>
<evidence type="ECO:0000256" key="4">
    <source>
        <dbReference type="ARBA" id="ARBA00022803"/>
    </source>
</evidence>
<keyword evidence="2" id="KW-0963">Cytoplasm</keyword>
<dbReference type="PANTHER" id="PTHR46630">
    <property type="entry name" value="TETRATRICOPEPTIDE REPEAT PROTEIN 29"/>
    <property type="match status" value="1"/>
</dbReference>
<dbReference type="InterPro" id="IPR036388">
    <property type="entry name" value="WH-like_DNA-bd_sf"/>
</dbReference>
<dbReference type="PANTHER" id="PTHR46630:SF1">
    <property type="entry name" value="TETRATRICOPEPTIDE REPEAT PROTEIN 29"/>
    <property type="match status" value="1"/>
</dbReference>